<gene>
    <name evidence="1" type="ORF">LC087_18420</name>
</gene>
<keyword evidence="2" id="KW-1185">Reference proteome</keyword>
<dbReference type="Proteomes" id="UP001197974">
    <property type="component" value="Chromosome"/>
</dbReference>
<evidence type="ECO:0000313" key="1">
    <source>
        <dbReference type="EMBL" id="WLR42627.1"/>
    </source>
</evidence>
<organism evidence="1 2">
    <name type="scientific">Bacillus carboniphilus</name>
    <dbReference type="NCBI Taxonomy" id="86663"/>
    <lineage>
        <taxon>Bacteria</taxon>
        <taxon>Bacillati</taxon>
        <taxon>Bacillota</taxon>
        <taxon>Bacilli</taxon>
        <taxon>Bacillales</taxon>
        <taxon>Bacillaceae</taxon>
        <taxon>Bacillus</taxon>
    </lineage>
</organism>
<dbReference type="InterPro" id="IPR037883">
    <property type="entry name" value="Knr4/Smi1-like_sf"/>
</dbReference>
<dbReference type="NCBIfam" id="NF038335">
    <property type="entry name" value="YPO0640_fam"/>
    <property type="match status" value="1"/>
</dbReference>
<sequence length="142" mass="16499">MIGLLKKIENIKNTDEKSIFLSASEESILTTKKWIFERYKKNIWLYEYENFLRLVNGLDFNGLVIYGAESSEDSNSLIGANEIWLENEWDKNYLFFGDSSISWYCVDVDDLVFYELDKPSGEIVEEYNSFEGMVNAALNSVL</sequence>
<accession>A0ABY9JTG1</accession>
<protein>
    <submittedName>
        <fullName evidence="1">YrhA family protein</fullName>
    </submittedName>
</protein>
<proteinExistence type="predicted"/>
<dbReference type="EMBL" id="CP129013">
    <property type="protein sequence ID" value="WLR42627.1"/>
    <property type="molecule type" value="Genomic_DNA"/>
</dbReference>
<name>A0ABY9JTG1_9BACI</name>
<dbReference type="Gene3D" id="3.40.1580.10">
    <property type="entry name" value="SMI1/KNR4-like"/>
    <property type="match status" value="1"/>
</dbReference>
<evidence type="ECO:0000313" key="2">
    <source>
        <dbReference type="Proteomes" id="UP001197974"/>
    </source>
</evidence>
<dbReference type="RefSeq" id="WP_226542342.1">
    <property type="nucleotide sequence ID" value="NZ_CP129013.1"/>
</dbReference>
<reference evidence="1 2" key="1">
    <citation type="submission" date="2023-06" db="EMBL/GenBank/DDBJ databases">
        <title>Five Gram-positive bacteria isolated from mangrove sediments in Shenzhen, Guangdong, China.</title>
        <authorList>
            <person name="Yu S."/>
            <person name="Zheng W."/>
            <person name="Huang Y."/>
        </authorList>
    </citation>
    <scope>NUCLEOTIDE SEQUENCE [LARGE SCALE GENOMIC DNA]</scope>
    <source>
        <strain evidence="1 2">SaN35-3</strain>
    </source>
</reference>
<dbReference type="SUPFAM" id="SSF160631">
    <property type="entry name" value="SMI1/KNR4-like"/>
    <property type="match status" value="1"/>
</dbReference>